<gene>
    <name evidence="1" type="ordered locus">Cthe_1149</name>
</gene>
<dbReference type="EMBL" id="CP000568">
    <property type="protein sequence ID" value="ABN52381.1"/>
    <property type="molecule type" value="Genomic_DNA"/>
</dbReference>
<accession>A3DEK2</accession>
<dbReference type="KEGG" id="cth:Cthe_1149"/>
<evidence type="ECO:0000313" key="2">
    <source>
        <dbReference type="Proteomes" id="UP000002145"/>
    </source>
</evidence>
<reference evidence="2" key="1">
    <citation type="submission" date="2007-02" db="EMBL/GenBank/DDBJ databases">
        <title>Complete sequence of Clostridium thermocellum ATCC 27405.</title>
        <authorList>
            <consortium name="US DOE Joint Genome Institute"/>
            <person name="Copeland A."/>
            <person name="Lucas S."/>
            <person name="Lapidus A."/>
            <person name="Barry K."/>
            <person name="Detter J.C."/>
            <person name="Glavina del Rio T."/>
            <person name="Hammon N."/>
            <person name="Israni S."/>
            <person name="Dalin E."/>
            <person name="Tice H."/>
            <person name="Pitluck S."/>
            <person name="Chertkov O."/>
            <person name="Brettin T."/>
            <person name="Bruce D."/>
            <person name="Han C."/>
            <person name="Tapia R."/>
            <person name="Gilna P."/>
            <person name="Schmutz J."/>
            <person name="Larimer F."/>
            <person name="Land M."/>
            <person name="Hauser L."/>
            <person name="Kyrpides N."/>
            <person name="Mikhailova N."/>
            <person name="Wu J.H.D."/>
            <person name="Newcomb M."/>
            <person name="Richardson P."/>
        </authorList>
    </citation>
    <scope>NUCLEOTIDE SEQUENCE [LARGE SCALE GENOMIC DNA]</scope>
    <source>
        <strain evidence="2">ATCC 27405 / DSM 1237 / JCM 9322 / NBRC 103400 / NCIMB 10682 / NRRL B-4536 / VPI 7372</strain>
    </source>
</reference>
<dbReference type="Proteomes" id="UP000002145">
    <property type="component" value="Chromosome"/>
</dbReference>
<sequence length="114" mass="13246">MKKLIINYTELVDYLLENRGMDGYIYFYESMETEQGIVISFSTFDTGDSIYRMKFCPSDHGYDTSLEPGSYSQSEYGTSFEEEDVEGYIAGLDEIIADKYKEFYDEDVEVVFVD</sequence>
<dbReference type="STRING" id="203119.Cthe_1149"/>
<protein>
    <submittedName>
        <fullName evidence="1">Uncharacterized protein</fullName>
    </submittedName>
</protein>
<dbReference type="HOGENOM" id="CLU_2116802_0_0_9"/>
<dbReference type="AlphaFoldDB" id="A3DEK2"/>
<evidence type="ECO:0000313" key="1">
    <source>
        <dbReference type="EMBL" id="ABN52381.1"/>
    </source>
</evidence>
<name>A3DEK2_ACET2</name>
<proteinExistence type="predicted"/>
<reference evidence="1 2" key="2">
    <citation type="journal article" date="2013" name="Biotechnol. Biofuels">
        <title>Global transcriptome analysis of Clostridium thermocellum ATCC 27405 during growth on dilute acid pretreated Populus and switchgrass.</title>
        <authorList>
            <person name="Wilson C.M."/>
            <person name="Rodriguez M.Jr."/>
            <person name="Johnson C.M."/>
            <person name="Martin S.L."/>
            <person name="Chu T.M."/>
            <person name="Wolfinger R.D."/>
            <person name="Hauser L.J."/>
            <person name="Land M.L."/>
            <person name="Klingeman D.M."/>
            <person name="Syed M.H."/>
            <person name="Ragauskas A.J."/>
            <person name="Tschaplinski T.J."/>
            <person name="Mielenz J.R."/>
            <person name="Brown S.D."/>
        </authorList>
    </citation>
    <scope>NUCLEOTIDE SEQUENCE [LARGE SCALE GENOMIC DNA]</scope>
    <source>
        <strain evidence="2">ATCC 27405 / DSM 1237 / JCM 9322 / NBRC 103400 / NCIMB 10682 / NRRL B-4536 / VPI 7372</strain>
    </source>
</reference>
<dbReference type="RefSeq" id="WP_011838005.1">
    <property type="nucleotide sequence ID" value="NC_009012.1"/>
</dbReference>
<dbReference type="GeneID" id="35805334"/>
<keyword evidence="2" id="KW-1185">Reference proteome</keyword>
<organism evidence="1 2">
    <name type="scientific">Acetivibrio thermocellus (strain ATCC 27405 / DSM 1237 / JCM 9322 / NBRC 103400 / NCIMB 10682 / NRRL B-4536 / VPI 7372)</name>
    <name type="common">Clostridium thermocellum</name>
    <dbReference type="NCBI Taxonomy" id="203119"/>
    <lineage>
        <taxon>Bacteria</taxon>
        <taxon>Bacillati</taxon>
        <taxon>Bacillota</taxon>
        <taxon>Clostridia</taxon>
        <taxon>Eubacteriales</taxon>
        <taxon>Oscillospiraceae</taxon>
        <taxon>Acetivibrio</taxon>
    </lineage>
</organism>